<dbReference type="Pfam" id="PF01073">
    <property type="entry name" value="3Beta_HSD"/>
    <property type="match status" value="1"/>
</dbReference>
<dbReference type="SUPFAM" id="SSF51735">
    <property type="entry name" value="NAD(P)-binding Rossmann-fold domains"/>
    <property type="match status" value="1"/>
</dbReference>
<accession>A0A4P2PYF8</accession>
<protein>
    <recommendedName>
        <fullName evidence="1">3-beta hydroxysteroid dehydrogenase/isomerase domain-containing protein</fullName>
    </recommendedName>
</protein>
<dbReference type="InterPro" id="IPR002225">
    <property type="entry name" value="3Beta_OHSteriod_DH/Estase"/>
</dbReference>
<gene>
    <name evidence="2" type="ORF">SOCEGT47_020490</name>
</gene>
<sequence>MGDASSVRGAAEGGDAVLHLAAVVAERPPAVTFERVNVEGTRNVVAEAERAHVPRLVHVSSLGADRGASAYHRSKRMGEEIARSFSRAWLVGRGAGQPTPAAAALVRRALSACGEAPPRPRPRWRRWPRA</sequence>
<proteinExistence type="predicted"/>
<dbReference type="EMBL" id="CP012670">
    <property type="protein sequence ID" value="AUX21563.1"/>
    <property type="molecule type" value="Genomic_DNA"/>
</dbReference>
<feature type="domain" description="3-beta hydroxysteroid dehydrogenase/isomerase" evidence="1">
    <location>
        <begin position="3"/>
        <end position="64"/>
    </location>
</feature>
<reference evidence="2 3" key="1">
    <citation type="submission" date="2015-09" db="EMBL/GenBank/DDBJ databases">
        <title>Sorangium comparison.</title>
        <authorList>
            <person name="Zaburannyi N."/>
            <person name="Bunk B."/>
            <person name="Overmann J."/>
            <person name="Mueller R."/>
        </authorList>
    </citation>
    <scope>NUCLEOTIDE SEQUENCE [LARGE SCALE GENOMIC DNA]</scope>
    <source>
        <strain evidence="2 3">So ceGT47</strain>
    </source>
</reference>
<dbReference type="OrthoDB" id="9804595at2"/>
<organism evidence="2 3">
    <name type="scientific">Sorangium cellulosum</name>
    <name type="common">Polyangium cellulosum</name>
    <dbReference type="NCBI Taxonomy" id="56"/>
    <lineage>
        <taxon>Bacteria</taxon>
        <taxon>Pseudomonadati</taxon>
        <taxon>Myxococcota</taxon>
        <taxon>Polyangia</taxon>
        <taxon>Polyangiales</taxon>
        <taxon>Polyangiaceae</taxon>
        <taxon>Sorangium</taxon>
    </lineage>
</organism>
<dbReference type="Gene3D" id="3.40.50.720">
    <property type="entry name" value="NAD(P)-binding Rossmann-like Domain"/>
    <property type="match status" value="1"/>
</dbReference>
<evidence type="ECO:0000259" key="1">
    <source>
        <dbReference type="Pfam" id="PF01073"/>
    </source>
</evidence>
<dbReference type="Proteomes" id="UP000295781">
    <property type="component" value="Chromosome"/>
</dbReference>
<dbReference type="InterPro" id="IPR036291">
    <property type="entry name" value="NAD(P)-bd_dom_sf"/>
</dbReference>
<evidence type="ECO:0000313" key="2">
    <source>
        <dbReference type="EMBL" id="AUX21563.1"/>
    </source>
</evidence>
<evidence type="ECO:0000313" key="3">
    <source>
        <dbReference type="Proteomes" id="UP000295781"/>
    </source>
</evidence>
<dbReference type="AlphaFoldDB" id="A0A4P2PYF8"/>
<dbReference type="GO" id="GO:0016616">
    <property type="term" value="F:oxidoreductase activity, acting on the CH-OH group of donors, NAD or NADP as acceptor"/>
    <property type="evidence" value="ECO:0007669"/>
    <property type="project" value="InterPro"/>
</dbReference>
<name>A0A4P2PYF8_SORCE</name>
<dbReference type="GO" id="GO:0006694">
    <property type="term" value="P:steroid biosynthetic process"/>
    <property type="evidence" value="ECO:0007669"/>
    <property type="project" value="InterPro"/>
</dbReference>